<dbReference type="Proteomes" id="UP001176468">
    <property type="component" value="Unassembled WGS sequence"/>
</dbReference>
<sequence length="175" mass="19504">AEVLVPSAPRALVALRRLSAPGWTPERQRAFIEHLAQQGSVNLAADHVGLSRQSAYQLRNRMPNSVFSLAWDTAMMLARRAMLDLAIDRAINGTEVAVRWRGQEVGTRVEYDTRMLLGALRHQPAPIHPNLSDVELHQLFPAMLEDIDAILPPVLSDAEVRARLEDWSENGNDDA</sequence>
<dbReference type="EMBL" id="JAUQSZ010000016">
    <property type="protein sequence ID" value="MDO7844510.1"/>
    <property type="molecule type" value="Genomic_DNA"/>
</dbReference>
<feature type="non-terminal residue" evidence="1">
    <location>
        <position position="1"/>
    </location>
</feature>
<accession>A0ABT9A3W8</accession>
<evidence type="ECO:0000313" key="1">
    <source>
        <dbReference type="EMBL" id="MDO7844510.1"/>
    </source>
</evidence>
<name>A0ABT9A3W8_9SPHN</name>
<comment type="caution">
    <text evidence="1">The sequence shown here is derived from an EMBL/GenBank/DDBJ whole genome shotgun (WGS) entry which is preliminary data.</text>
</comment>
<keyword evidence="2" id="KW-1185">Reference proteome</keyword>
<protein>
    <recommendedName>
        <fullName evidence="3">LysR family transcriptional regulator</fullName>
    </recommendedName>
</protein>
<proteinExistence type="predicted"/>
<gene>
    <name evidence="1" type="ORF">Q5H94_19425</name>
</gene>
<evidence type="ECO:0000313" key="2">
    <source>
        <dbReference type="Proteomes" id="UP001176468"/>
    </source>
</evidence>
<organism evidence="1 2">
    <name type="scientific">Sphingomonas immobilis</name>
    <dbReference type="NCBI Taxonomy" id="3063997"/>
    <lineage>
        <taxon>Bacteria</taxon>
        <taxon>Pseudomonadati</taxon>
        <taxon>Pseudomonadota</taxon>
        <taxon>Alphaproteobacteria</taxon>
        <taxon>Sphingomonadales</taxon>
        <taxon>Sphingomonadaceae</taxon>
        <taxon>Sphingomonas</taxon>
    </lineage>
</organism>
<evidence type="ECO:0008006" key="3">
    <source>
        <dbReference type="Google" id="ProtNLM"/>
    </source>
</evidence>
<reference evidence="1" key="1">
    <citation type="submission" date="2023-07" db="EMBL/GenBank/DDBJ databases">
        <authorList>
            <person name="Kim M.K."/>
        </authorList>
    </citation>
    <scope>NUCLEOTIDE SEQUENCE</scope>
    <source>
        <strain evidence="1">CA1-15</strain>
    </source>
</reference>